<gene>
    <name evidence="1" type="primary">metG_5</name>
    <name evidence="2" type="synonym">metG_17</name>
    <name evidence="3" type="synonym">metG_18</name>
    <name evidence="4" type="synonym">metG_4</name>
    <name evidence="2" type="ORF">CM83_45666</name>
    <name evidence="3" type="ORF">CM83_45668</name>
    <name evidence="4" type="ORF">CM83_45670</name>
    <name evidence="1" type="ORF">CM83_45672</name>
</gene>
<reference evidence="1" key="1">
    <citation type="journal article" date="2014" name="PLoS ONE">
        <title>Transcriptome-Based Identification of ABC Transporters in the Western Tarnished Plant Bug Lygus hesperus.</title>
        <authorList>
            <person name="Hull J.J."/>
            <person name="Chaney K."/>
            <person name="Geib S.M."/>
            <person name="Fabrick J.A."/>
            <person name="Brent C.S."/>
            <person name="Walsh D."/>
            <person name="Lavine L.C."/>
        </authorList>
    </citation>
    <scope>NUCLEOTIDE SEQUENCE</scope>
</reference>
<dbReference type="GO" id="GO:0016874">
    <property type="term" value="F:ligase activity"/>
    <property type="evidence" value="ECO:0007669"/>
    <property type="project" value="UniProtKB-KW"/>
</dbReference>
<evidence type="ECO:0000313" key="2">
    <source>
        <dbReference type="EMBL" id="JAG27164.1"/>
    </source>
</evidence>
<evidence type="ECO:0000313" key="4">
    <source>
        <dbReference type="EMBL" id="JAG27166.1"/>
    </source>
</evidence>
<dbReference type="AlphaFoldDB" id="A0A0A9Y2A2"/>
<dbReference type="EMBL" id="GBHO01016438">
    <property type="protein sequence ID" value="JAG27166.1"/>
    <property type="molecule type" value="Transcribed_RNA"/>
</dbReference>
<name>A0A0A9Y2A2_LYGHE</name>
<accession>A0A0A9Y2A2</accession>
<sequence>MRVTTHSNGKVVVFFVPTHVGHDFALSRLHLDEQYRAELAAKIMLNIPMDSILDAERQISRGSAEGIEDEDQCIVEMKRSHLVTRKALHNIAHEFHVNKDIIRHKNDAVSVQSWIKIKEGPTHSLEVVRAKLNKVLDNVEPDNSGQIDALYEQVNQIEALMRSLAKKPSTAGEAMPPLPEAAVSSKKKLTPQKRFLVIETRKKKASDDLTTPTVEKKKKMSLIILKRKL</sequence>
<keyword evidence="1" id="KW-0436">Ligase</keyword>
<reference evidence="1" key="2">
    <citation type="submission" date="2014-07" db="EMBL/GenBank/DDBJ databases">
        <authorList>
            <person name="Hull J."/>
        </authorList>
    </citation>
    <scope>NUCLEOTIDE SEQUENCE</scope>
</reference>
<evidence type="ECO:0000313" key="1">
    <source>
        <dbReference type="EMBL" id="JAG27162.1"/>
    </source>
</evidence>
<proteinExistence type="predicted"/>
<dbReference type="EMBL" id="GBHO01016442">
    <property type="protein sequence ID" value="JAG27162.1"/>
    <property type="molecule type" value="Transcribed_RNA"/>
</dbReference>
<evidence type="ECO:0000313" key="3">
    <source>
        <dbReference type="EMBL" id="JAG27165.1"/>
    </source>
</evidence>
<protein>
    <submittedName>
        <fullName evidence="1">Methionine--tRNA ligase</fullName>
    </submittedName>
</protein>
<dbReference type="EMBL" id="GBHO01016440">
    <property type="protein sequence ID" value="JAG27164.1"/>
    <property type="molecule type" value="Transcribed_RNA"/>
</dbReference>
<organism evidence="1">
    <name type="scientific">Lygus hesperus</name>
    <name type="common">Western plant bug</name>
    <dbReference type="NCBI Taxonomy" id="30085"/>
    <lineage>
        <taxon>Eukaryota</taxon>
        <taxon>Metazoa</taxon>
        <taxon>Ecdysozoa</taxon>
        <taxon>Arthropoda</taxon>
        <taxon>Hexapoda</taxon>
        <taxon>Insecta</taxon>
        <taxon>Pterygota</taxon>
        <taxon>Neoptera</taxon>
        <taxon>Paraneoptera</taxon>
        <taxon>Hemiptera</taxon>
        <taxon>Heteroptera</taxon>
        <taxon>Panheteroptera</taxon>
        <taxon>Cimicomorpha</taxon>
        <taxon>Miridae</taxon>
        <taxon>Mirini</taxon>
        <taxon>Lygus</taxon>
    </lineage>
</organism>
<dbReference type="EMBL" id="GBHO01016439">
    <property type="protein sequence ID" value="JAG27165.1"/>
    <property type="molecule type" value="Transcribed_RNA"/>
</dbReference>